<protein>
    <submittedName>
        <fullName evidence="2">Uncharacterized protein</fullName>
    </submittedName>
</protein>
<evidence type="ECO:0000313" key="2">
    <source>
        <dbReference type="EMBL" id="PKH39385.1"/>
    </source>
</evidence>
<evidence type="ECO:0000256" key="1">
    <source>
        <dbReference type="SAM" id="MobiDB-lite"/>
    </source>
</evidence>
<evidence type="ECO:0000313" key="3">
    <source>
        <dbReference type="Proteomes" id="UP000233565"/>
    </source>
</evidence>
<comment type="caution">
    <text evidence="2">The sequence shown here is derived from an EMBL/GenBank/DDBJ whole genome shotgun (WGS) entry which is preliminary data.</text>
</comment>
<feature type="region of interest" description="Disordered" evidence="1">
    <location>
        <begin position="1"/>
        <end position="27"/>
    </location>
</feature>
<name>A0ABX4QW68_9ACTN</name>
<dbReference type="Proteomes" id="UP000233565">
    <property type="component" value="Unassembled WGS sequence"/>
</dbReference>
<proteinExistence type="predicted"/>
<reference evidence="2 3" key="1">
    <citation type="submission" date="2017-12" db="EMBL/GenBank/DDBJ databases">
        <title>Pharmacopeia of the Arctic Ocean.</title>
        <authorList>
            <person name="Collins E."/>
            <person name="Ducluzeau A.-L."/>
        </authorList>
    </citation>
    <scope>NUCLEOTIDE SEQUENCE [LARGE SCALE GENOMIC DNA]</scope>
    <source>
        <strain evidence="2 3">DSM 23325</strain>
    </source>
</reference>
<feature type="compositionally biased region" description="Basic and acidic residues" evidence="1">
    <location>
        <begin position="17"/>
        <end position="27"/>
    </location>
</feature>
<keyword evidence="3" id="KW-1185">Reference proteome</keyword>
<gene>
    <name evidence="2" type="ORF">CXG46_14195</name>
</gene>
<accession>A0ABX4QW68</accession>
<organism evidence="2 3">
    <name type="scientific">Nocardioides alpinus</name>
    <dbReference type="NCBI Taxonomy" id="748909"/>
    <lineage>
        <taxon>Bacteria</taxon>
        <taxon>Bacillati</taxon>
        <taxon>Actinomycetota</taxon>
        <taxon>Actinomycetes</taxon>
        <taxon>Propionibacteriales</taxon>
        <taxon>Nocardioidaceae</taxon>
        <taxon>Nocardioides</taxon>
    </lineage>
</organism>
<dbReference type="EMBL" id="PJBV01000024">
    <property type="protein sequence ID" value="PKH39385.1"/>
    <property type="molecule type" value="Genomic_DNA"/>
</dbReference>
<sequence length="73" mass="7877">MGRGDGSPRIVVAPGQTDHHHGRDPDKVDWSLCGAVPVTAETLRDDPFLGTGEDDCHTCAERLRDLEQGPLAQ</sequence>